<dbReference type="InterPro" id="IPR036188">
    <property type="entry name" value="FAD/NAD-bd_sf"/>
</dbReference>
<reference evidence="13 14" key="1">
    <citation type="submission" date="2019-04" db="EMBL/GenBank/DDBJ databases">
        <authorList>
            <person name="Poehlein A."/>
            <person name="Bengelsdorf F.R."/>
            <person name="Duerre P."/>
            <person name="Daniel R."/>
        </authorList>
    </citation>
    <scope>NUCLEOTIDE SEQUENCE [LARGE SCALE GENOMIC DNA]</scope>
    <source>
        <strain evidence="13 14">BS-1</strain>
    </source>
</reference>
<name>A0A4Z0YD99_9FIRM</name>
<evidence type="ECO:0000313" key="13">
    <source>
        <dbReference type="EMBL" id="TGJ77868.1"/>
    </source>
</evidence>
<evidence type="ECO:0000259" key="12">
    <source>
        <dbReference type="Pfam" id="PF00890"/>
    </source>
</evidence>
<evidence type="ECO:0000256" key="10">
    <source>
        <dbReference type="ARBA" id="ARBA00030386"/>
    </source>
</evidence>
<dbReference type="PRINTS" id="PR00368">
    <property type="entry name" value="FADPNR"/>
</dbReference>
<dbReference type="Proteomes" id="UP000297714">
    <property type="component" value="Unassembled WGS sequence"/>
</dbReference>
<accession>A0A4Z0YD99</accession>
<dbReference type="InterPro" id="IPR003953">
    <property type="entry name" value="FAD-dep_OxRdtase_2_FAD-bd"/>
</dbReference>
<dbReference type="InterPro" id="IPR005288">
    <property type="entry name" value="NadB"/>
</dbReference>
<gene>
    <name evidence="13" type="primary">nadB</name>
    <name evidence="13" type="ORF">CAGA_02770</name>
</gene>
<evidence type="ECO:0000313" key="14">
    <source>
        <dbReference type="Proteomes" id="UP000297714"/>
    </source>
</evidence>
<keyword evidence="9 13" id="KW-0560">Oxidoreductase</keyword>
<organism evidence="13 14">
    <name type="scientific">Caproiciproducens galactitolivorans</name>
    <dbReference type="NCBI Taxonomy" id="642589"/>
    <lineage>
        <taxon>Bacteria</taxon>
        <taxon>Bacillati</taxon>
        <taxon>Bacillota</taxon>
        <taxon>Clostridia</taxon>
        <taxon>Eubacteriales</taxon>
        <taxon>Acutalibacteraceae</taxon>
        <taxon>Caproiciproducens</taxon>
    </lineage>
</organism>
<evidence type="ECO:0000256" key="9">
    <source>
        <dbReference type="ARBA" id="ARBA00023002"/>
    </source>
</evidence>
<dbReference type="InterPro" id="IPR027477">
    <property type="entry name" value="Succ_DH/fumarate_Rdtase_cat_sf"/>
</dbReference>
<keyword evidence="14" id="KW-1185">Reference proteome</keyword>
<keyword evidence="6" id="KW-0285">Flavoprotein</keyword>
<sequence length="433" mass="48146">MNVYFDVLIVGTGAAGMYAALNLRQDLKVLLITKAEAAECNSYLAQGGIAVARDENDLDSFVEDTLKAGKYENNVEAVKVLARESRENINQLIRYGVEFDREHGDLQYTREGAHRINRIVHCKDQTGKKVTEALYKEVKRRRNITVFEGTCLIDILRVGNTCCGGIAVKNGEVFFIHSKFVLLASGGIGGLFKNSTNYCSVTGDGIAIALKNGIKVKNLNYIQIHPTAFYEEAPNGRRFLISEAVRGEGGKLINKNKERFVDELLPRDVVSKKIFEEEEKTHMPYVGLDITFKPAAYLVKRFPGIYRECLKKGVDITRNVIPVTPAQHYFMGGIEVDLYAQTSMKNLFACGEVSCTGVHGANRLASNSLLEALVFSRRAAKLINSTIDFVNRLDAKAPDIPLNPDIEQKRNREIAIQKFKEVIGGLKSELVSC</sequence>
<evidence type="ECO:0000256" key="5">
    <source>
        <dbReference type="ARBA" id="ARBA00021901"/>
    </source>
</evidence>
<dbReference type="FunFam" id="3.90.700.10:FF:000002">
    <property type="entry name" value="L-aspartate oxidase"/>
    <property type="match status" value="1"/>
</dbReference>
<comment type="cofactor">
    <cofactor evidence="1">
        <name>FAD</name>
        <dbReference type="ChEBI" id="CHEBI:57692"/>
    </cofactor>
</comment>
<evidence type="ECO:0000256" key="6">
    <source>
        <dbReference type="ARBA" id="ARBA00022630"/>
    </source>
</evidence>
<proteinExistence type="inferred from homology"/>
<dbReference type="GO" id="GO:0034628">
    <property type="term" value="P:'de novo' NAD+ biosynthetic process from L-aspartate"/>
    <property type="evidence" value="ECO:0007669"/>
    <property type="project" value="TreeGrafter"/>
</dbReference>
<dbReference type="SUPFAM" id="SSF56425">
    <property type="entry name" value="Succinate dehydrogenase/fumarate reductase flavoprotein, catalytic domain"/>
    <property type="match status" value="1"/>
</dbReference>
<evidence type="ECO:0000256" key="1">
    <source>
        <dbReference type="ARBA" id="ARBA00001974"/>
    </source>
</evidence>
<dbReference type="SUPFAM" id="SSF51905">
    <property type="entry name" value="FAD/NAD(P)-binding domain"/>
    <property type="match status" value="1"/>
</dbReference>
<dbReference type="UniPathway" id="UPA00253">
    <property type="reaction ID" value="UER00326"/>
</dbReference>
<dbReference type="PANTHER" id="PTHR42716:SF2">
    <property type="entry name" value="L-ASPARTATE OXIDASE, CHLOROPLASTIC"/>
    <property type="match status" value="1"/>
</dbReference>
<dbReference type="RefSeq" id="WP_135656920.1">
    <property type="nucleotide sequence ID" value="NZ_JAJUFJ010000004.1"/>
</dbReference>
<evidence type="ECO:0000256" key="4">
    <source>
        <dbReference type="ARBA" id="ARBA00012173"/>
    </source>
</evidence>
<evidence type="ECO:0000256" key="8">
    <source>
        <dbReference type="ARBA" id="ARBA00022827"/>
    </source>
</evidence>
<comment type="pathway">
    <text evidence="2">Cofactor biosynthesis; NAD(+) biosynthesis; iminoaspartate from L-aspartate (oxidase route): step 1/1.</text>
</comment>
<comment type="catalytic activity">
    <reaction evidence="11">
        <text>L-aspartate + O2 = iminosuccinate + H2O2</text>
        <dbReference type="Rhea" id="RHEA:25876"/>
        <dbReference type="ChEBI" id="CHEBI:15379"/>
        <dbReference type="ChEBI" id="CHEBI:16240"/>
        <dbReference type="ChEBI" id="CHEBI:29991"/>
        <dbReference type="ChEBI" id="CHEBI:77875"/>
        <dbReference type="EC" id="1.4.3.16"/>
    </reaction>
    <physiologicalReaction direction="left-to-right" evidence="11">
        <dbReference type="Rhea" id="RHEA:25877"/>
    </physiologicalReaction>
</comment>
<dbReference type="NCBIfam" id="NF004820">
    <property type="entry name" value="PRK06175.1"/>
    <property type="match status" value="1"/>
</dbReference>
<dbReference type="EMBL" id="SRMQ01000001">
    <property type="protein sequence ID" value="TGJ77868.1"/>
    <property type="molecule type" value="Genomic_DNA"/>
</dbReference>
<keyword evidence="7" id="KW-0662">Pyridine nucleotide biosynthesis</keyword>
<dbReference type="PANTHER" id="PTHR42716">
    <property type="entry name" value="L-ASPARTATE OXIDASE"/>
    <property type="match status" value="1"/>
</dbReference>
<feature type="domain" description="FAD-dependent oxidoreductase 2 FAD-binding" evidence="12">
    <location>
        <begin position="6"/>
        <end position="369"/>
    </location>
</feature>
<evidence type="ECO:0000256" key="2">
    <source>
        <dbReference type="ARBA" id="ARBA00004950"/>
    </source>
</evidence>
<dbReference type="Gene3D" id="3.90.700.10">
    <property type="entry name" value="Succinate dehydrogenase/fumarate reductase flavoprotein, catalytic domain"/>
    <property type="match status" value="1"/>
</dbReference>
<dbReference type="OrthoDB" id="9806724at2"/>
<comment type="similarity">
    <text evidence="3">Belongs to the FAD-dependent oxidoreductase 2 family. NadB subfamily.</text>
</comment>
<dbReference type="GO" id="GO:0008734">
    <property type="term" value="F:L-aspartate oxidase activity"/>
    <property type="evidence" value="ECO:0007669"/>
    <property type="project" value="UniProtKB-EC"/>
</dbReference>
<comment type="caution">
    <text evidence="13">The sequence shown here is derived from an EMBL/GenBank/DDBJ whole genome shotgun (WGS) entry which is preliminary data.</text>
</comment>
<dbReference type="EC" id="1.4.3.16" evidence="4"/>
<dbReference type="Pfam" id="PF00890">
    <property type="entry name" value="FAD_binding_2"/>
    <property type="match status" value="1"/>
</dbReference>
<dbReference type="Gene3D" id="3.50.50.60">
    <property type="entry name" value="FAD/NAD(P)-binding domain"/>
    <property type="match status" value="1"/>
</dbReference>
<protein>
    <recommendedName>
        <fullName evidence="5">L-aspartate oxidase</fullName>
        <ecNumber evidence="4">1.4.3.16</ecNumber>
    </recommendedName>
    <alternativeName>
        <fullName evidence="10">Quinolinate synthase B</fullName>
    </alternativeName>
</protein>
<evidence type="ECO:0000256" key="11">
    <source>
        <dbReference type="ARBA" id="ARBA00048305"/>
    </source>
</evidence>
<evidence type="ECO:0000256" key="3">
    <source>
        <dbReference type="ARBA" id="ARBA00008562"/>
    </source>
</evidence>
<dbReference type="GO" id="GO:0033765">
    <property type="term" value="F:steroid dehydrogenase activity, acting on the CH-CH group of donors"/>
    <property type="evidence" value="ECO:0007669"/>
    <property type="project" value="UniProtKB-ARBA"/>
</dbReference>
<dbReference type="AlphaFoldDB" id="A0A4Z0YD99"/>
<evidence type="ECO:0000256" key="7">
    <source>
        <dbReference type="ARBA" id="ARBA00022642"/>
    </source>
</evidence>
<keyword evidence="8" id="KW-0274">FAD</keyword>